<dbReference type="OrthoDB" id="3022437at2759"/>
<reference evidence="1 2" key="1">
    <citation type="submission" date="2014-02" db="EMBL/GenBank/DDBJ databases">
        <title>Transposable element dynamics among asymbiotic and ectomycorrhizal Amanita fungi.</title>
        <authorList>
            <consortium name="DOE Joint Genome Institute"/>
            <person name="Hess J."/>
            <person name="Skrede I."/>
            <person name="Wolfe B."/>
            <person name="LaButti K."/>
            <person name="Ohm R.A."/>
            <person name="Grigoriev I.V."/>
            <person name="Pringle A."/>
        </authorList>
    </citation>
    <scope>NUCLEOTIDE SEQUENCE [LARGE SCALE GENOMIC DNA]</scope>
    <source>
        <strain evidence="1 2">SKay4041</strain>
    </source>
</reference>
<evidence type="ECO:0000313" key="2">
    <source>
        <dbReference type="Proteomes" id="UP000242287"/>
    </source>
</evidence>
<dbReference type="Gene3D" id="3.80.10.10">
    <property type="entry name" value="Ribonuclease Inhibitor"/>
    <property type="match status" value="1"/>
</dbReference>
<gene>
    <name evidence="1" type="ORF">AMATHDRAFT_45430</name>
</gene>
<protein>
    <recommendedName>
        <fullName evidence="3">F-box domain-containing protein</fullName>
    </recommendedName>
</protein>
<sequence>MRVCKKWKALATPFLYENLIIRSPRHLSNIYRVLQWSQTSGESSPLGHWTKRVDIALHLGQTSCYRDSFLWIADILSFLPNLEVVTFSVWYPHFGPRESLIQPILEALIRSSRDTLKHVHWFRDTVIPEIHDLRALIKGIPNLLSFTVPLVKPTTKDMLPDSEIVLASLTTLHINHQSQGENEVPVFPPHLLVLPSLRRISFTAPVFSMDCRWMKFLIKYGDQLERIQADVCFVTEQFQDDMERVTTYCPNLKQLDIMMEHWSYMPFPIPLPPMIEHLTFHSSSWQWRDYSPFFDHLNATKLPKSLETIQFPNKHNVVDLFGKHRRQFLKGTEHLRGQGIKFLDHVGKVLE</sequence>
<name>A0A2A9NYF5_9AGAR</name>
<dbReference type="Proteomes" id="UP000242287">
    <property type="component" value="Unassembled WGS sequence"/>
</dbReference>
<dbReference type="SUPFAM" id="SSF52047">
    <property type="entry name" value="RNI-like"/>
    <property type="match status" value="1"/>
</dbReference>
<dbReference type="InterPro" id="IPR032675">
    <property type="entry name" value="LRR_dom_sf"/>
</dbReference>
<proteinExistence type="predicted"/>
<evidence type="ECO:0000313" key="1">
    <source>
        <dbReference type="EMBL" id="PFH53561.1"/>
    </source>
</evidence>
<evidence type="ECO:0008006" key="3">
    <source>
        <dbReference type="Google" id="ProtNLM"/>
    </source>
</evidence>
<dbReference type="EMBL" id="KZ301973">
    <property type="protein sequence ID" value="PFH53561.1"/>
    <property type="molecule type" value="Genomic_DNA"/>
</dbReference>
<dbReference type="AlphaFoldDB" id="A0A2A9NYF5"/>
<organism evidence="1 2">
    <name type="scientific">Amanita thiersii Skay4041</name>
    <dbReference type="NCBI Taxonomy" id="703135"/>
    <lineage>
        <taxon>Eukaryota</taxon>
        <taxon>Fungi</taxon>
        <taxon>Dikarya</taxon>
        <taxon>Basidiomycota</taxon>
        <taxon>Agaricomycotina</taxon>
        <taxon>Agaricomycetes</taxon>
        <taxon>Agaricomycetidae</taxon>
        <taxon>Agaricales</taxon>
        <taxon>Pluteineae</taxon>
        <taxon>Amanitaceae</taxon>
        <taxon>Amanita</taxon>
    </lineage>
</organism>
<keyword evidence="2" id="KW-1185">Reference proteome</keyword>
<accession>A0A2A9NYF5</accession>